<dbReference type="SUPFAM" id="SSF103473">
    <property type="entry name" value="MFS general substrate transporter"/>
    <property type="match status" value="1"/>
</dbReference>
<dbReference type="Pfam" id="PF07690">
    <property type="entry name" value="MFS_1"/>
    <property type="match status" value="1"/>
</dbReference>
<keyword evidence="1" id="KW-1133">Transmembrane helix</keyword>
<dbReference type="AlphaFoldDB" id="A0A2G9YSC0"/>
<dbReference type="Gene3D" id="1.20.1250.20">
    <property type="entry name" value="MFS general substrate transporter like domains"/>
    <property type="match status" value="1"/>
</dbReference>
<dbReference type="PANTHER" id="PTHR23526">
    <property type="entry name" value="INTEGRAL MEMBRANE TRANSPORT PROTEIN-RELATED"/>
    <property type="match status" value="1"/>
</dbReference>
<proteinExistence type="predicted"/>
<dbReference type="GO" id="GO:0022857">
    <property type="term" value="F:transmembrane transporter activity"/>
    <property type="evidence" value="ECO:0007669"/>
    <property type="project" value="InterPro"/>
</dbReference>
<name>A0A2G9YSC0_9BACT</name>
<dbReference type="EMBL" id="PCRN01000077">
    <property type="protein sequence ID" value="PIP22128.1"/>
    <property type="molecule type" value="Genomic_DNA"/>
</dbReference>
<keyword evidence="1" id="KW-0812">Transmembrane</keyword>
<dbReference type="InterPro" id="IPR011701">
    <property type="entry name" value="MFS"/>
</dbReference>
<accession>A0A2G9YSC0</accession>
<feature type="transmembrane region" description="Helical" evidence="1">
    <location>
        <begin position="145"/>
        <end position="166"/>
    </location>
</feature>
<evidence type="ECO:0008006" key="4">
    <source>
        <dbReference type="Google" id="ProtNLM"/>
    </source>
</evidence>
<feature type="transmembrane region" description="Helical" evidence="1">
    <location>
        <begin position="49"/>
        <end position="70"/>
    </location>
</feature>
<protein>
    <recommendedName>
        <fullName evidence="4">Major facilitator superfamily (MFS) profile domain-containing protein</fullName>
    </recommendedName>
</protein>
<feature type="transmembrane region" description="Helical" evidence="1">
    <location>
        <begin position="82"/>
        <end position="100"/>
    </location>
</feature>
<gene>
    <name evidence="2" type="ORF">COX38_02305</name>
</gene>
<feature type="transmembrane region" description="Helical" evidence="1">
    <location>
        <begin position="20"/>
        <end position="43"/>
    </location>
</feature>
<evidence type="ECO:0000313" key="2">
    <source>
        <dbReference type="EMBL" id="PIP22128.1"/>
    </source>
</evidence>
<dbReference type="InterPro" id="IPR036259">
    <property type="entry name" value="MFS_trans_sf"/>
</dbReference>
<feature type="transmembrane region" description="Helical" evidence="1">
    <location>
        <begin position="279"/>
        <end position="298"/>
    </location>
</feature>
<feature type="transmembrane region" description="Helical" evidence="1">
    <location>
        <begin position="345"/>
        <end position="364"/>
    </location>
</feature>
<feature type="transmembrane region" description="Helical" evidence="1">
    <location>
        <begin position="172"/>
        <end position="197"/>
    </location>
</feature>
<dbReference type="InterPro" id="IPR052528">
    <property type="entry name" value="Sugar_transport-like"/>
</dbReference>
<feature type="transmembrane region" description="Helical" evidence="1">
    <location>
        <begin position="243"/>
        <end position="267"/>
    </location>
</feature>
<feature type="transmembrane region" description="Helical" evidence="1">
    <location>
        <begin position="106"/>
        <end position="125"/>
    </location>
</feature>
<sequence length="393" mass="44543">MPHRFIHFFHYFFSKENNQFFTSIALRSFAIGMVLIFEPIYLYSYFNSISITLLFFAVFYGTFGVSAVYAGKLMSKIGPKHSVLISHFFFFGYYLSLFLLPYSFLFIPLAVILGGMGMALFWPAFHVEFNRFSENGYTGRAVGRINVISSIPTIISPAIGGVILSLAGYPVLFTAVLAVLLISSIPMMLFKESYVFYSDSFQKVWQKIFKKENRKNSLAFAAECVEGSINSHLWPLFMFLLAIGYAAMGGIVTFAIAASTVFTLYMGRLADKIINRIEFLNIGSFLTSMSWIIKYFVVTPLDAFLAQSLYGICRATANIPFYTFFYKKVSLKGPEADEFIVYREVVINLARFLTLIFLAVIFYFTSQINLSFILAAVLSFGFMLLGIPPKFKF</sequence>
<keyword evidence="1" id="KW-0472">Membrane</keyword>
<reference evidence="2 3" key="1">
    <citation type="submission" date="2017-09" db="EMBL/GenBank/DDBJ databases">
        <title>Depth-based differentiation of microbial function through sediment-hosted aquifers and enrichment of novel symbionts in the deep terrestrial subsurface.</title>
        <authorList>
            <person name="Probst A.J."/>
            <person name="Ladd B."/>
            <person name="Jarett J.K."/>
            <person name="Geller-Mcgrath D.E."/>
            <person name="Sieber C.M."/>
            <person name="Emerson J.B."/>
            <person name="Anantharaman K."/>
            <person name="Thomas B.C."/>
            <person name="Malmstrom R."/>
            <person name="Stieglmeier M."/>
            <person name="Klingl A."/>
            <person name="Woyke T."/>
            <person name="Ryan C.M."/>
            <person name="Banfield J.F."/>
        </authorList>
    </citation>
    <scope>NUCLEOTIDE SEQUENCE [LARGE SCALE GENOMIC DNA]</scope>
    <source>
        <strain evidence="2">CG23_combo_of_CG06-09_8_20_14_all_39_25</strain>
    </source>
</reference>
<feature type="transmembrane region" description="Helical" evidence="1">
    <location>
        <begin position="370"/>
        <end position="387"/>
    </location>
</feature>
<dbReference type="PANTHER" id="PTHR23526:SF2">
    <property type="entry name" value="MAJOR FACILITATOR SUPERFAMILY (MFS) PROFILE DOMAIN-CONTAINING PROTEIN"/>
    <property type="match status" value="1"/>
</dbReference>
<evidence type="ECO:0000256" key="1">
    <source>
        <dbReference type="SAM" id="Phobius"/>
    </source>
</evidence>
<evidence type="ECO:0000313" key="3">
    <source>
        <dbReference type="Proteomes" id="UP000229054"/>
    </source>
</evidence>
<comment type="caution">
    <text evidence="2">The sequence shown here is derived from an EMBL/GenBank/DDBJ whole genome shotgun (WGS) entry which is preliminary data.</text>
</comment>
<organism evidence="2 3">
    <name type="scientific">Candidatus Nealsonbacteria bacterium CG23_combo_of_CG06-09_8_20_14_all_39_25</name>
    <dbReference type="NCBI Taxonomy" id="1974723"/>
    <lineage>
        <taxon>Bacteria</taxon>
        <taxon>Candidatus Nealsoniibacteriota</taxon>
    </lineage>
</organism>
<dbReference type="Proteomes" id="UP000229054">
    <property type="component" value="Unassembled WGS sequence"/>
</dbReference>